<proteinExistence type="predicted"/>
<accession>A0A9Q1RHS9</accession>
<dbReference type="EMBL" id="JAJAGQ010000007">
    <property type="protein sequence ID" value="KAJ8557324.1"/>
    <property type="molecule type" value="Genomic_DNA"/>
</dbReference>
<keyword evidence="2" id="KW-1185">Reference proteome</keyword>
<evidence type="ECO:0000313" key="2">
    <source>
        <dbReference type="Proteomes" id="UP001152561"/>
    </source>
</evidence>
<evidence type="ECO:0000313" key="1">
    <source>
        <dbReference type="EMBL" id="KAJ8557324.1"/>
    </source>
</evidence>
<dbReference type="Proteomes" id="UP001152561">
    <property type="component" value="Unassembled WGS sequence"/>
</dbReference>
<gene>
    <name evidence="1" type="ORF">K7X08_002949</name>
</gene>
<name>A0A9Q1RHS9_9SOLA</name>
<organism evidence="1 2">
    <name type="scientific">Anisodus acutangulus</name>
    <dbReference type="NCBI Taxonomy" id="402998"/>
    <lineage>
        <taxon>Eukaryota</taxon>
        <taxon>Viridiplantae</taxon>
        <taxon>Streptophyta</taxon>
        <taxon>Embryophyta</taxon>
        <taxon>Tracheophyta</taxon>
        <taxon>Spermatophyta</taxon>
        <taxon>Magnoliopsida</taxon>
        <taxon>eudicotyledons</taxon>
        <taxon>Gunneridae</taxon>
        <taxon>Pentapetalae</taxon>
        <taxon>asterids</taxon>
        <taxon>lamiids</taxon>
        <taxon>Solanales</taxon>
        <taxon>Solanaceae</taxon>
        <taxon>Solanoideae</taxon>
        <taxon>Hyoscyameae</taxon>
        <taxon>Anisodus</taxon>
    </lineage>
</organism>
<dbReference type="AlphaFoldDB" id="A0A9Q1RHS9"/>
<comment type="caution">
    <text evidence="1">The sequence shown here is derived from an EMBL/GenBank/DDBJ whole genome shotgun (WGS) entry which is preliminary data.</text>
</comment>
<protein>
    <submittedName>
        <fullName evidence="1">Uncharacterized protein</fullName>
    </submittedName>
</protein>
<reference evidence="2" key="1">
    <citation type="journal article" date="2023" name="Proc. Natl. Acad. Sci. U.S.A.">
        <title>Genomic and structural basis for evolution of tropane alkaloid biosynthesis.</title>
        <authorList>
            <person name="Wanga Y.-J."/>
            <person name="Taina T."/>
            <person name="Yua J.-Y."/>
            <person name="Lia J."/>
            <person name="Xua B."/>
            <person name="Chenc J."/>
            <person name="D'Auriad J.C."/>
            <person name="Huanga J.-P."/>
            <person name="Huanga S.-X."/>
        </authorList>
    </citation>
    <scope>NUCLEOTIDE SEQUENCE [LARGE SCALE GENOMIC DNA]</scope>
    <source>
        <strain evidence="2">cv. KIB-2019</strain>
    </source>
</reference>
<sequence length="81" mass="9060">MFCVFSKTSADIKSNTKGYNRLKVTLGDHICELLFQFPRCNPGKTDITWRILNGSLSIHSTPVAKSCQLLYLPISTIEALL</sequence>